<feature type="region of interest" description="Disordered" evidence="2">
    <location>
        <begin position="1005"/>
        <end position="1318"/>
    </location>
</feature>
<evidence type="ECO:0000313" key="3">
    <source>
        <dbReference type="EMBL" id="CEM54535.1"/>
    </source>
</evidence>
<evidence type="ECO:0000256" key="1">
    <source>
        <dbReference type="SAM" id="Coils"/>
    </source>
</evidence>
<dbReference type="EMBL" id="CDMZ01005796">
    <property type="protein sequence ID" value="CEM54535.1"/>
    <property type="molecule type" value="Genomic_DNA"/>
</dbReference>
<feature type="compositionally biased region" description="Low complexity" evidence="2">
    <location>
        <begin position="1065"/>
        <end position="1078"/>
    </location>
</feature>
<feature type="region of interest" description="Disordered" evidence="2">
    <location>
        <begin position="1336"/>
        <end position="1362"/>
    </location>
</feature>
<evidence type="ECO:0000256" key="2">
    <source>
        <dbReference type="SAM" id="MobiDB-lite"/>
    </source>
</evidence>
<feature type="compositionally biased region" description="Basic and acidic residues" evidence="2">
    <location>
        <begin position="1511"/>
        <end position="1522"/>
    </location>
</feature>
<feature type="compositionally biased region" description="Polar residues" evidence="2">
    <location>
        <begin position="1150"/>
        <end position="1166"/>
    </location>
</feature>
<feature type="compositionally biased region" description="Low complexity" evidence="2">
    <location>
        <begin position="1565"/>
        <end position="1588"/>
    </location>
</feature>
<accession>A0A0G4IBR0</accession>
<feature type="region of interest" description="Disordered" evidence="2">
    <location>
        <begin position="2131"/>
        <end position="2186"/>
    </location>
</feature>
<feature type="compositionally biased region" description="Gly residues" evidence="2">
    <location>
        <begin position="754"/>
        <end position="763"/>
    </location>
</feature>
<feature type="compositionally biased region" description="Gly residues" evidence="2">
    <location>
        <begin position="635"/>
        <end position="650"/>
    </location>
</feature>
<feature type="region of interest" description="Disordered" evidence="2">
    <location>
        <begin position="1428"/>
        <end position="1651"/>
    </location>
</feature>
<organism evidence="3">
    <name type="scientific">Chromera velia CCMP2878</name>
    <dbReference type="NCBI Taxonomy" id="1169474"/>
    <lineage>
        <taxon>Eukaryota</taxon>
        <taxon>Sar</taxon>
        <taxon>Alveolata</taxon>
        <taxon>Colpodellida</taxon>
        <taxon>Chromeraceae</taxon>
        <taxon>Chromera</taxon>
    </lineage>
</organism>
<feature type="compositionally biased region" description="Low complexity" evidence="2">
    <location>
        <begin position="1539"/>
        <end position="1557"/>
    </location>
</feature>
<name>A0A0G4IBR0_9ALVE</name>
<feature type="compositionally biased region" description="Low complexity" evidence="2">
    <location>
        <begin position="1465"/>
        <end position="1479"/>
    </location>
</feature>
<feature type="compositionally biased region" description="Pro residues" evidence="2">
    <location>
        <begin position="1337"/>
        <end position="1350"/>
    </location>
</feature>
<feature type="compositionally biased region" description="Polar residues" evidence="2">
    <location>
        <begin position="1780"/>
        <end position="1796"/>
    </location>
</feature>
<feature type="compositionally biased region" description="Polar residues" evidence="2">
    <location>
        <begin position="1704"/>
        <end position="1722"/>
    </location>
</feature>
<protein>
    <submittedName>
        <fullName evidence="3">Uncharacterized protein</fullName>
    </submittedName>
</protein>
<feature type="coiled-coil region" evidence="1">
    <location>
        <begin position="84"/>
        <end position="111"/>
    </location>
</feature>
<feature type="region of interest" description="Disordered" evidence="2">
    <location>
        <begin position="249"/>
        <end position="365"/>
    </location>
</feature>
<feature type="compositionally biased region" description="Basic and acidic residues" evidence="2">
    <location>
        <begin position="1842"/>
        <end position="1854"/>
    </location>
</feature>
<feature type="compositionally biased region" description="Gly residues" evidence="2">
    <location>
        <begin position="776"/>
        <end position="789"/>
    </location>
</feature>
<feature type="region of interest" description="Disordered" evidence="2">
    <location>
        <begin position="2370"/>
        <end position="2393"/>
    </location>
</feature>
<feature type="region of interest" description="Disordered" evidence="2">
    <location>
        <begin position="1667"/>
        <end position="1990"/>
    </location>
</feature>
<feature type="compositionally biased region" description="Polar residues" evidence="2">
    <location>
        <begin position="1090"/>
        <end position="1102"/>
    </location>
</feature>
<dbReference type="PANTHER" id="PTHR34491:SF74">
    <property type="entry name" value="DUF4456 DOMAIN-CONTAINING PROTEIN"/>
    <property type="match status" value="1"/>
</dbReference>
<feature type="compositionally biased region" description="Basic residues" evidence="2">
    <location>
        <begin position="2141"/>
        <end position="2164"/>
    </location>
</feature>
<feature type="compositionally biased region" description="Low complexity" evidence="2">
    <location>
        <begin position="2626"/>
        <end position="2642"/>
    </location>
</feature>
<feature type="compositionally biased region" description="Low complexity" evidence="2">
    <location>
        <begin position="1616"/>
        <end position="1647"/>
    </location>
</feature>
<reference evidence="3" key="1">
    <citation type="submission" date="2014-11" db="EMBL/GenBank/DDBJ databases">
        <authorList>
            <person name="Otto D Thomas"/>
            <person name="Naeem Raeece"/>
        </authorList>
    </citation>
    <scope>NUCLEOTIDE SEQUENCE</scope>
</reference>
<feature type="compositionally biased region" description="Low complexity" evidence="2">
    <location>
        <begin position="828"/>
        <end position="855"/>
    </location>
</feature>
<dbReference type="VEuPathDB" id="CryptoDB:Cvel_12861"/>
<feature type="region of interest" description="Disordered" evidence="2">
    <location>
        <begin position="2491"/>
        <end position="2545"/>
    </location>
</feature>
<feature type="compositionally biased region" description="Low complexity" evidence="2">
    <location>
        <begin position="1667"/>
        <end position="1678"/>
    </location>
</feature>
<feature type="compositionally biased region" description="Basic and acidic residues" evidence="2">
    <location>
        <begin position="249"/>
        <end position="276"/>
    </location>
</feature>
<proteinExistence type="predicted"/>
<feature type="compositionally biased region" description="Low complexity" evidence="2">
    <location>
        <begin position="1728"/>
        <end position="1758"/>
    </location>
</feature>
<feature type="compositionally biased region" description="Polar residues" evidence="2">
    <location>
        <begin position="1957"/>
        <end position="1982"/>
    </location>
</feature>
<feature type="compositionally biased region" description="Polar residues" evidence="2">
    <location>
        <begin position="1052"/>
        <end position="1064"/>
    </location>
</feature>
<feature type="region of interest" description="Disordered" evidence="2">
    <location>
        <begin position="1"/>
        <end position="24"/>
    </location>
</feature>
<dbReference type="PANTHER" id="PTHR34491">
    <property type="entry name" value="A-TYPE INCLUSION PROTEIN, PUTATIVE-RELATED"/>
    <property type="match status" value="1"/>
</dbReference>
<feature type="region of interest" description="Disordered" evidence="2">
    <location>
        <begin position="524"/>
        <end position="550"/>
    </location>
</feature>
<feature type="compositionally biased region" description="Polar residues" evidence="2">
    <location>
        <begin position="1480"/>
        <end position="1491"/>
    </location>
</feature>
<feature type="region of interest" description="Disordered" evidence="2">
    <location>
        <begin position="2424"/>
        <end position="2443"/>
    </location>
</feature>
<feature type="region of interest" description="Disordered" evidence="2">
    <location>
        <begin position="608"/>
        <end position="704"/>
    </location>
</feature>
<feature type="region of interest" description="Disordered" evidence="2">
    <location>
        <begin position="2626"/>
        <end position="2721"/>
    </location>
</feature>
<sequence length="2764" mass="295324">MRKGAGRGAVKKEGEGGEEESTEGLILRMREEFDKEMQDALEGQKGRIMALLDDIDVMDKENDSLKKVLEQKLGVKAPEGFKQKEALQAEIRKLERLVDNGNDKIVKLQETVKAQHRANGDLMSQIEKMEPATAKSSKLRTAPSEISAMATGLRQKTLAKLDDDFQRAEQTLDRWRLRNGLGKKANTENFERISKDLGESQGRPVAKIAKGVMTGPELIVSLVKEATAGKEVADPKQRIWELEQMLKAKEAEAEQQKKKLEKQEGELKRKERELRKAVGGKYNGESPVSIRSSVRGDSESEEEGEHSRRKSGAGGGSDDEKPPAGKKKKRTPRISYGDFPEIEGDHTEVHGGGVPPGPTMTPEERQSAQVEKLKKLDVLGRLMKSNLFRIDNYQQTAQHGGRVLRYKSRDHFLDQLHQISIFRRFQKRVAKCGADVVTTMEASARSVIAIALYKWMREAGIQGGGQQQGSSREMSGDSPGVRFIGDPSGGMVSEVFFRNAMADPAMSEVLTQLQTRARMAGSKQQGGAQGLGISGVSMGSPTPRGGAGGAGDGSMVPVIFGNYEGAAVQGAEMVEMMKRRGVDVGHMSLLSSTQPARGSLFGQLRSLAQASGAATEPPTPAGPRSESPSRMGTASVGGVGGQRGSVGMGSGDSPHAFLRRPSRAGLALSENLDPRGVQGQSPQRRKSRVYESTGVMAGQPGGRGSVASIGAQTSFASRLLGIPTRAVGSQTSRSDGDALAHQAASRRQSFMQEGGMGESGSGGSAQPLLGPPAGSFVGGSGFNPVGGGFRRPSTVHGAGAPASSSGSGSVPGPSSGDAPAITPRGPHVSSSSTESPVLLSPEGGGPRVPAGGRRVSIVAPADPMGGRGPGPSSHIGEPMGGQKGSSLIPWPLWIGNKTTEQQAILQWILDREISSIEKSGGVPLGGRRGSVMSESSLRRDSMFSDLGRRLSFADLDFDEDGEEREIMFVSPEDLQAYMQVQATVSGYNQALANARRQVATPQTQHIHHAGDPGGLMVRGQAASRSHTPSMAERRASVRIAPPPSYGELDWNLSIQGTGEKSSGQAVSTAAASRRASIAMNQDPAARRQSRVQGSGSPTSQPHTAPAFPSHPQSASSGDRRKSQINAGLMAEAEASKNQPLPPAPQNNQQDSQVTSPRRNEGTAQSQGPGGFSPTGGFKFTGQFTGQPAGSPPQPAPIKDLTDSSAQTDPLPTPEISQQPPMNIPSTMKQVLPSTSPKSSPKASRRTASPLPPASPSEHKEIQVELNEPAKPISSSPQASSRTLRRPPSSSLGTQTDGAQTPAPPPREPIKPQEAIAALDPRTKALLRFALSLLPPAGQIPPPDLPPPEAFKPPTALNLPKGGPVDARKFSMVSDIDLDDVRKTAASVISHPSRFKNLNKHLDDIEASLPAPSVPSPPKGRIVITPMEQAASRAQTAQGDGVSLQPDLSSIIGPQGEHFPQGGTHSADAPGGAHGGASSSQQRQVLHPQSETRGGMIQANSQAQAQALAESRSGHAAETEDRWQNILHAQGSPTGPRRNLPPQLQSHSHLQQQPQPLVGGAGPDGGSASMPSGPSALGGLSQTQLLQSSHVSPEQTRGVDDTLYGRPQQPPFSAQKSGWAPAASSGWAPATSAAPSASAGPAGPSGAPEENPLWRGTAIMQAVGLLGASLGGPAEAPSGPLGGGPGPQEMASKGLDSSGPAVRFNPNTQRETAAGGPNSNATEDLTKRLQSLPESLQQQQQQQQQQSQRLTPQQQLQRSGFRPVSPAGDAGRGAEVAKRGQTPTPSLQGKVQSQANETDPPPKQASRKKSGLLAEGSSVVGLKTQQRFRVIGGGSKDQAGGEGGHRRAVDDVAEVRRRKRKEERDAQRRSSILAVDGASPTAAGGTGVDRPSHHHADVRRSISGSESERVDKDTVYQPKVSMQGGGFSRAAAAATIRAQRKEEDLSRSEGVVLPVTQPGKSASSSGLFPTQPSSSALRTSGTKLRSRDSQARAAVAQSHYPPPVDPTHYAPYASSQYREDQMRRSRQQRLQAERTHQRGAADLQEIARKVRQARLRKDAAALKELTENLAPSVLQSRRLQTGSADKQAASFIKEVRHVTDTVRALLVRGTSSKTLHSHADELEDVMREVEIEEETSAAERRGRSRKQRRRRRKRAQRAAKAAMKHHSTEEDTEMETTSDPNNISAKTPNLSVTAVSLRPWIEGQKNRSTSHGKLANEYNAQIWHPDTLTEKDPFPKPSPPKYSRIRPSEEDALAQLCSVLFSLAKGEPIPSDLEDIERPMKRLESPVRRYRQRLRTRFRTDRIMRSRAGGFHRPRTSARQEARERRGGETDREWSSTDEEEMIDRGGHRRTKKENRIMAAGRLASERTLIPDSARDRPGPMAGLLSDSDVEEGGVAERTQDNLMPRHAPLPSFLRTTPKDVFLLSKKASPPPNQQNSRAANAPIATRPLEVCATPKPCLPPLSREDRRIAQEALWKKDRDPDTANVDTQTALVTSDAESLLPPERQESSPHPPPQDLLNQTEQATKEKAPNARKTSTNLNVPSYGDLLRRTAPADKHLGFPLRSPPPNSGDSSLFATATAKQHLIDNTRFASTGGSAWPNVSGTRSRFIVDKSKRRVRMDLIQAALQAHQEQQQQQSQPAQHHSSSEDETVGHRSRVATRATFAPNSKGASRMRTGEKEKKKLGGGSTSQSLRNLTTSCCPPLTEAGSGGGGSKGGTKKGFNPMIELDKERSEQLAVERARRLGGARKAGTASLKLIGMGPERES</sequence>
<feature type="region of interest" description="Disordered" evidence="2">
    <location>
        <begin position="2305"/>
        <end position="2357"/>
    </location>
</feature>
<feature type="compositionally biased region" description="Polar residues" evidence="2">
    <location>
        <begin position="1202"/>
        <end position="1232"/>
    </location>
</feature>
<keyword evidence="1" id="KW-0175">Coiled coil</keyword>
<feature type="region of interest" description="Disordered" evidence="2">
    <location>
        <begin position="727"/>
        <end position="883"/>
    </location>
</feature>
<feature type="compositionally biased region" description="Low complexity" evidence="2">
    <location>
        <begin position="1174"/>
        <end position="1188"/>
    </location>
</feature>
<feature type="compositionally biased region" description="Low complexity" evidence="2">
    <location>
        <begin position="797"/>
        <end position="820"/>
    </location>
</feature>
<gene>
    <name evidence="3" type="ORF">Cvel_12861</name>
</gene>
<feature type="compositionally biased region" description="Low complexity" evidence="2">
    <location>
        <begin position="1497"/>
        <end position="1508"/>
    </location>
</feature>
<feature type="compositionally biased region" description="Polar residues" evidence="2">
    <location>
        <begin position="2687"/>
        <end position="2698"/>
    </location>
</feature>
<feature type="compositionally biased region" description="Low complexity" evidence="2">
    <location>
        <begin position="1279"/>
        <end position="1291"/>
    </location>
</feature>
<feature type="compositionally biased region" description="Basic and acidic residues" evidence="2">
    <location>
        <begin position="2317"/>
        <end position="2334"/>
    </location>
</feature>
<feature type="compositionally biased region" description="Basic and acidic residues" evidence="2">
    <location>
        <begin position="1889"/>
        <end position="1913"/>
    </location>
</feature>